<comment type="caution">
    <text evidence="3">The sequence shown here is derived from an EMBL/GenBank/DDBJ whole genome shotgun (WGS) entry which is preliminary data.</text>
</comment>
<feature type="transmembrane region" description="Helical" evidence="2">
    <location>
        <begin position="177"/>
        <end position="196"/>
    </location>
</feature>
<gene>
    <name evidence="3" type="ORF">D0Z08_29390</name>
</gene>
<dbReference type="OrthoDB" id="3775331at2"/>
<evidence type="ECO:0000313" key="4">
    <source>
        <dbReference type="Proteomes" id="UP000283644"/>
    </source>
</evidence>
<protein>
    <submittedName>
        <fullName evidence="3">Uncharacterized protein</fullName>
    </submittedName>
</protein>
<proteinExistence type="predicted"/>
<evidence type="ECO:0000313" key="3">
    <source>
        <dbReference type="EMBL" id="RHW23530.1"/>
    </source>
</evidence>
<dbReference type="AlphaFoldDB" id="A0A417XT76"/>
<keyword evidence="2" id="KW-0812">Transmembrane</keyword>
<reference evidence="3 4" key="1">
    <citation type="submission" date="2018-09" db="EMBL/GenBank/DDBJ databases">
        <title>Genome sequencing of Nocardioides immobilis CCTCC AB 2017083 for comparison to Nocardioides silvaticus.</title>
        <authorList>
            <person name="Li C."/>
            <person name="Wang G."/>
        </authorList>
    </citation>
    <scope>NUCLEOTIDE SEQUENCE [LARGE SCALE GENOMIC DNA]</scope>
    <source>
        <strain evidence="3 4">CCTCC AB 2017083</strain>
    </source>
</reference>
<keyword evidence="2" id="KW-0472">Membrane</keyword>
<feature type="compositionally biased region" description="Low complexity" evidence="1">
    <location>
        <begin position="92"/>
        <end position="103"/>
    </location>
</feature>
<dbReference type="Proteomes" id="UP000283644">
    <property type="component" value="Unassembled WGS sequence"/>
</dbReference>
<evidence type="ECO:0000256" key="2">
    <source>
        <dbReference type="SAM" id="Phobius"/>
    </source>
</evidence>
<keyword evidence="2" id="KW-1133">Transmembrane helix</keyword>
<feature type="region of interest" description="Disordered" evidence="1">
    <location>
        <begin position="30"/>
        <end position="63"/>
    </location>
</feature>
<keyword evidence="4" id="KW-1185">Reference proteome</keyword>
<evidence type="ECO:0000256" key="1">
    <source>
        <dbReference type="SAM" id="MobiDB-lite"/>
    </source>
</evidence>
<accession>A0A417XT76</accession>
<dbReference type="RefSeq" id="WP_118928843.1">
    <property type="nucleotide sequence ID" value="NZ_QXGH01000045.1"/>
</dbReference>
<sequence>MGELDEMDFGADTDAIRKWLEKRATYADEVGDPVRGGKHRVDPPGTVDPRRLSVPNTRDAGQDVLDALVAPEPPVAAKWPTPYQPAVKEPVDPAADGATAPADKGFPTPPPRTGTTPGTRSPYASTPEREGELTASGSTNAVFKPRSGYLYAITAVLIVVALLTVAAGYRLSQERTTVNYGLVALLALLTLVVFGVRASTSVTELAVIRGQLEMIRNGRFEVIDLASPYTPVLVEGRPGQRSWRVLIERHDQPLLVLDRSIVDPEEFTAVLHRLRPDLRPQPAP</sequence>
<dbReference type="EMBL" id="QXGH01000045">
    <property type="protein sequence ID" value="RHW23530.1"/>
    <property type="molecule type" value="Genomic_DNA"/>
</dbReference>
<name>A0A417XT76_9ACTN</name>
<feature type="transmembrane region" description="Helical" evidence="2">
    <location>
        <begin position="149"/>
        <end position="171"/>
    </location>
</feature>
<feature type="region of interest" description="Disordered" evidence="1">
    <location>
        <begin position="76"/>
        <end position="138"/>
    </location>
</feature>
<organism evidence="3 4">
    <name type="scientific">Nocardioides immobilis</name>
    <dbReference type="NCBI Taxonomy" id="2049295"/>
    <lineage>
        <taxon>Bacteria</taxon>
        <taxon>Bacillati</taxon>
        <taxon>Actinomycetota</taxon>
        <taxon>Actinomycetes</taxon>
        <taxon>Propionibacteriales</taxon>
        <taxon>Nocardioidaceae</taxon>
        <taxon>Nocardioides</taxon>
    </lineage>
</organism>